<keyword evidence="14" id="KW-0406">Ion transport</keyword>
<keyword evidence="14" id="KW-0813">Transport</keyword>
<evidence type="ECO:0000256" key="3">
    <source>
        <dbReference type="ARBA" id="ARBA00020620"/>
    </source>
</evidence>
<keyword evidence="6" id="KW-0747">Spliceosome</keyword>
<keyword evidence="5" id="KW-0479">Metal-binding</keyword>
<gene>
    <name evidence="14" type="ORF">BSL78_11102</name>
</gene>
<comment type="subcellular location">
    <subcellularLocation>
        <location evidence="1">Nucleus speckle</location>
    </subcellularLocation>
    <subcellularLocation>
        <location evidence="2">Nucleus</location>
        <location evidence="2">Nucleoplasm</location>
    </subcellularLocation>
</comment>
<reference evidence="14 15" key="1">
    <citation type="journal article" date="2017" name="PLoS Biol.">
        <title>The sea cucumber genome provides insights into morphological evolution and visceral regeneration.</title>
        <authorList>
            <person name="Zhang X."/>
            <person name="Sun L."/>
            <person name="Yuan J."/>
            <person name="Sun Y."/>
            <person name="Gao Y."/>
            <person name="Zhang L."/>
            <person name="Li S."/>
            <person name="Dai H."/>
            <person name="Hamel J.F."/>
            <person name="Liu C."/>
            <person name="Yu Y."/>
            <person name="Liu S."/>
            <person name="Lin W."/>
            <person name="Guo K."/>
            <person name="Jin S."/>
            <person name="Xu P."/>
            <person name="Storey K.B."/>
            <person name="Huan P."/>
            <person name="Zhang T."/>
            <person name="Zhou Y."/>
            <person name="Zhang J."/>
            <person name="Lin C."/>
            <person name="Li X."/>
            <person name="Xing L."/>
            <person name="Huo D."/>
            <person name="Sun M."/>
            <person name="Wang L."/>
            <person name="Mercier A."/>
            <person name="Li F."/>
            <person name="Yang H."/>
            <person name="Xiang J."/>
        </authorList>
    </citation>
    <scope>NUCLEOTIDE SEQUENCE [LARGE SCALE GENOMIC DNA]</scope>
    <source>
        <strain evidence="14">Shaxun</strain>
        <tissue evidence="14">Muscle</tissue>
    </source>
</reference>
<evidence type="ECO:0000256" key="10">
    <source>
        <dbReference type="ARBA" id="ARBA00023242"/>
    </source>
</evidence>
<keyword evidence="10" id="KW-0539">Nucleus</keyword>
<feature type="compositionally biased region" description="Basic and acidic residues" evidence="11">
    <location>
        <begin position="254"/>
        <end position="271"/>
    </location>
</feature>
<accession>A0A2G8KVK1</accession>
<evidence type="ECO:0000313" key="14">
    <source>
        <dbReference type="EMBL" id="PIK52029.1"/>
    </source>
</evidence>
<evidence type="ECO:0000313" key="15">
    <source>
        <dbReference type="Proteomes" id="UP000230750"/>
    </source>
</evidence>
<evidence type="ECO:0000256" key="1">
    <source>
        <dbReference type="ARBA" id="ARBA00004324"/>
    </source>
</evidence>
<evidence type="ECO:0000256" key="5">
    <source>
        <dbReference type="ARBA" id="ARBA00022723"/>
    </source>
</evidence>
<evidence type="ECO:0000256" key="8">
    <source>
        <dbReference type="ARBA" id="ARBA00022833"/>
    </source>
</evidence>
<protein>
    <recommendedName>
        <fullName evidence="3">Sodium channel modifier 1</fullName>
    </recommendedName>
</protein>
<evidence type="ECO:0000256" key="2">
    <source>
        <dbReference type="ARBA" id="ARBA00004642"/>
    </source>
</evidence>
<dbReference type="OrthoDB" id="1924550at2759"/>
<dbReference type="Pfam" id="PF15803">
    <property type="entry name" value="zf-SCNM1"/>
    <property type="match status" value="1"/>
</dbReference>
<evidence type="ECO:0000259" key="13">
    <source>
        <dbReference type="Pfam" id="PF15805"/>
    </source>
</evidence>
<evidence type="ECO:0000256" key="4">
    <source>
        <dbReference type="ARBA" id="ARBA00022664"/>
    </source>
</evidence>
<keyword evidence="14" id="KW-0407">Ion channel</keyword>
<dbReference type="STRING" id="307972.A0A2G8KVK1"/>
<dbReference type="GO" id="GO:0008380">
    <property type="term" value="P:RNA splicing"/>
    <property type="evidence" value="ECO:0007669"/>
    <property type="project" value="UniProtKB-KW"/>
</dbReference>
<sequence>MTTGESCIKSVRLWTISIKRHVYCVSAHSLKKRRVEELLSQDIPEDEANLTKNGRFACLVCPRCPVLDTIEMLCVHRGGKRHKSLEERFFRKKREFHQLVEKKRQDAHLHGNNDNETIAEAPLLVQTRKASHNALLRYAPYNPISSGAQSGQNATQDFKTKRSNKKGFFEYTQNFLTNNVPLREPTAGSSDIGQSSSIKAHCSPNLASHITEDVSAVHDTELVSETPFVLKPYVSKRRKCTNDQNSAETNHIGEASRKRKYEDETGLKNDDLSTSPIQNVNSQKKDEEEYYPNETDFNDGKIHSWERHHQQLISEYPPTESETRTCEKMNDKAKDERVDITHGRGKRVKADAGNKSKRDVKKGIRDNVPSVAMGNSNSKHDFERLQKKQDYKCDKREMDETTMDTQICHLMEERLHRQKQETKVYMSKYQGKLQIDKIGANQVEKPLSEPSSHQLDGSSKNGQKKSIGKPNRSGPSVKFAFMNIHATTSSLKQKLPKGITTDGTVDNIVTKNNNAATKKAKVAVVSSRTSKYSEERKRELERHLDLTSAGWIHDPSGKWIRDENVEFDSDEEEEEESISE</sequence>
<dbReference type="PANTHER" id="PTHR32297:SF1">
    <property type="entry name" value="SODIUM CHANNEL MODIFIER 1"/>
    <property type="match status" value="1"/>
</dbReference>
<keyword evidence="15" id="KW-1185">Reference proteome</keyword>
<feature type="compositionally biased region" description="Polar residues" evidence="11">
    <location>
        <begin position="272"/>
        <end position="282"/>
    </location>
</feature>
<dbReference type="GO" id="GO:0034220">
    <property type="term" value="P:monoatomic ion transmembrane transport"/>
    <property type="evidence" value="ECO:0007669"/>
    <property type="project" value="UniProtKB-KW"/>
</dbReference>
<keyword evidence="8" id="KW-0862">Zinc</keyword>
<keyword evidence="9" id="KW-0508">mRNA splicing</keyword>
<dbReference type="GO" id="GO:0008270">
    <property type="term" value="F:zinc ion binding"/>
    <property type="evidence" value="ECO:0007669"/>
    <property type="project" value="UniProtKB-KW"/>
</dbReference>
<dbReference type="InterPro" id="IPR031622">
    <property type="entry name" value="Znf-SCNM1"/>
</dbReference>
<evidence type="ECO:0000256" key="9">
    <source>
        <dbReference type="ARBA" id="ARBA00023187"/>
    </source>
</evidence>
<dbReference type="GO" id="GO:0016607">
    <property type="term" value="C:nuclear speck"/>
    <property type="evidence" value="ECO:0007669"/>
    <property type="project" value="UniProtKB-SubCell"/>
</dbReference>
<keyword evidence="7" id="KW-0863">Zinc-finger</keyword>
<dbReference type="GO" id="GO:0006397">
    <property type="term" value="P:mRNA processing"/>
    <property type="evidence" value="ECO:0007669"/>
    <property type="project" value="UniProtKB-KW"/>
</dbReference>
<evidence type="ECO:0000259" key="12">
    <source>
        <dbReference type="Pfam" id="PF15803"/>
    </source>
</evidence>
<dbReference type="InterPro" id="IPR033570">
    <property type="entry name" value="SCNM1"/>
</dbReference>
<dbReference type="PANTHER" id="PTHR32297">
    <property type="entry name" value="SODIUM CHANNEL MODIFIER 1"/>
    <property type="match status" value="1"/>
</dbReference>
<dbReference type="Proteomes" id="UP000230750">
    <property type="component" value="Unassembled WGS sequence"/>
</dbReference>
<feature type="compositionally biased region" description="Polar residues" evidence="11">
    <location>
        <begin position="449"/>
        <end position="461"/>
    </location>
</feature>
<feature type="domain" description="Sodium channel modifier 1 zinc-finger" evidence="12">
    <location>
        <begin position="58"/>
        <end position="83"/>
    </location>
</feature>
<dbReference type="Pfam" id="PF15805">
    <property type="entry name" value="SCNM1_acidic"/>
    <property type="match status" value="1"/>
</dbReference>
<name>A0A2G8KVK1_STIJA</name>
<feature type="region of interest" description="Disordered" evidence="11">
    <location>
        <begin position="445"/>
        <end position="476"/>
    </location>
</feature>
<evidence type="ECO:0000256" key="6">
    <source>
        <dbReference type="ARBA" id="ARBA00022728"/>
    </source>
</evidence>
<organism evidence="14 15">
    <name type="scientific">Stichopus japonicus</name>
    <name type="common">Sea cucumber</name>
    <dbReference type="NCBI Taxonomy" id="307972"/>
    <lineage>
        <taxon>Eukaryota</taxon>
        <taxon>Metazoa</taxon>
        <taxon>Echinodermata</taxon>
        <taxon>Eleutherozoa</taxon>
        <taxon>Echinozoa</taxon>
        <taxon>Holothuroidea</taxon>
        <taxon>Aspidochirotacea</taxon>
        <taxon>Aspidochirotida</taxon>
        <taxon>Stichopodidae</taxon>
        <taxon>Apostichopus</taxon>
    </lineage>
</organism>
<dbReference type="GO" id="GO:0005681">
    <property type="term" value="C:spliceosomal complex"/>
    <property type="evidence" value="ECO:0007669"/>
    <property type="project" value="UniProtKB-KW"/>
</dbReference>
<keyword evidence="4" id="KW-0507">mRNA processing</keyword>
<evidence type="ECO:0000256" key="11">
    <source>
        <dbReference type="SAM" id="MobiDB-lite"/>
    </source>
</evidence>
<feature type="domain" description="Sodium channel modifier 1 acidic C-terminal" evidence="13">
    <location>
        <begin position="533"/>
        <end position="576"/>
    </location>
</feature>
<comment type="caution">
    <text evidence="14">The sequence shown here is derived from an EMBL/GenBank/DDBJ whole genome shotgun (WGS) entry which is preliminary data.</text>
</comment>
<evidence type="ECO:0000256" key="7">
    <source>
        <dbReference type="ARBA" id="ARBA00022771"/>
    </source>
</evidence>
<proteinExistence type="predicted"/>
<dbReference type="AlphaFoldDB" id="A0A2G8KVK1"/>
<dbReference type="EMBL" id="MRZV01000346">
    <property type="protein sequence ID" value="PIK52029.1"/>
    <property type="molecule type" value="Genomic_DNA"/>
</dbReference>
<feature type="region of interest" description="Disordered" evidence="11">
    <location>
        <begin position="239"/>
        <end position="292"/>
    </location>
</feature>
<dbReference type="InterPro" id="IPR031625">
    <property type="entry name" value="SCNM1_acidic"/>
</dbReference>